<comment type="caution">
    <text evidence="1">The sequence shown here is derived from an EMBL/GenBank/DDBJ whole genome shotgun (WGS) entry which is preliminary data.</text>
</comment>
<evidence type="ECO:0000313" key="2">
    <source>
        <dbReference type="Proteomes" id="UP001234297"/>
    </source>
</evidence>
<evidence type="ECO:0000313" key="1">
    <source>
        <dbReference type="EMBL" id="KAJ8618860.1"/>
    </source>
</evidence>
<accession>A0ACC2KCL4</accession>
<organism evidence="1 2">
    <name type="scientific">Persea americana</name>
    <name type="common">Avocado</name>
    <dbReference type="NCBI Taxonomy" id="3435"/>
    <lineage>
        <taxon>Eukaryota</taxon>
        <taxon>Viridiplantae</taxon>
        <taxon>Streptophyta</taxon>
        <taxon>Embryophyta</taxon>
        <taxon>Tracheophyta</taxon>
        <taxon>Spermatophyta</taxon>
        <taxon>Magnoliopsida</taxon>
        <taxon>Magnoliidae</taxon>
        <taxon>Laurales</taxon>
        <taxon>Lauraceae</taxon>
        <taxon>Persea</taxon>
    </lineage>
</organism>
<sequence length="116" mass="13041">MFSMGFHALKVQETILVSVASRAGPSLSWVELQKRRSRRMGHYSIAEPGPTAEVHDRTIAEAESGLTVESDGPEQRMTVPEEGQEGTCVKLVNDATEKLVKMVMRWCIVLYRHEKL</sequence>
<name>A0ACC2KCL4_PERAE</name>
<proteinExistence type="predicted"/>
<reference evidence="1 2" key="1">
    <citation type="journal article" date="2022" name="Hortic Res">
        <title>A haplotype resolved chromosomal level avocado genome allows analysis of novel avocado genes.</title>
        <authorList>
            <person name="Nath O."/>
            <person name="Fletcher S.J."/>
            <person name="Hayward A."/>
            <person name="Shaw L.M."/>
            <person name="Masouleh A.K."/>
            <person name="Furtado A."/>
            <person name="Henry R.J."/>
            <person name="Mitter N."/>
        </authorList>
    </citation>
    <scope>NUCLEOTIDE SEQUENCE [LARGE SCALE GENOMIC DNA]</scope>
    <source>
        <strain evidence="2">cv. Hass</strain>
    </source>
</reference>
<gene>
    <name evidence="1" type="ORF">MRB53_015046</name>
</gene>
<keyword evidence="2" id="KW-1185">Reference proteome</keyword>
<dbReference type="Proteomes" id="UP001234297">
    <property type="component" value="Chromosome 4"/>
</dbReference>
<dbReference type="EMBL" id="CM056812">
    <property type="protein sequence ID" value="KAJ8618860.1"/>
    <property type="molecule type" value="Genomic_DNA"/>
</dbReference>
<protein>
    <submittedName>
        <fullName evidence="1">Uncharacterized protein</fullName>
    </submittedName>
</protein>